<evidence type="ECO:0000256" key="2">
    <source>
        <dbReference type="ARBA" id="ARBA00022499"/>
    </source>
</evidence>
<keyword evidence="8" id="KW-0539">Nucleus</keyword>
<evidence type="ECO:0000256" key="4">
    <source>
        <dbReference type="ARBA" id="ARBA00022737"/>
    </source>
</evidence>
<dbReference type="PROSITE" id="PS50102">
    <property type="entry name" value="RRM"/>
    <property type="match status" value="1"/>
</dbReference>
<evidence type="ECO:0000256" key="9">
    <source>
        <dbReference type="ARBA" id="ARBA00023274"/>
    </source>
</evidence>
<feature type="domain" description="RRM" evidence="11">
    <location>
        <begin position="11"/>
        <end position="90"/>
    </location>
</feature>
<dbReference type="EMBL" id="NBAG03000426">
    <property type="protein sequence ID" value="PNI26141.1"/>
    <property type="molecule type" value="Genomic_DNA"/>
</dbReference>
<evidence type="ECO:0000256" key="7">
    <source>
        <dbReference type="ARBA" id="ARBA00022990"/>
    </source>
</evidence>
<feature type="non-terminal residue" evidence="12">
    <location>
        <position position="164"/>
    </location>
</feature>
<keyword evidence="4" id="KW-0677">Repeat</keyword>
<keyword evidence="3" id="KW-0597">Phosphoprotein</keyword>
<dbReference type="Gene3D" id="3.30.70.330">
    <property type="match status" value="2"/>
</dbReference>
<dbReference type="InterPro" id="IPR000504">
    <property type="entry name" value="RRM_dom"/>
</dbReference>
<keyword evidence="2" id="KW-1017">Isopeptide bond</keyword>
<dbReference type="InterPro" id="IPR012996">
    <property type="entry name" value="Znf_CHHC"/>
</dbReference>
<evidence type="ECO:0000256" key="10">
    <source>
        <dbReference type="PROSITE-ProRule" id="PRU00176"/>
    </source>
</evidence>
<dbReference type="Proteomes" id="UP000236370">
    <property type="component" value="Unassembled WGS sequence"/>
</dbReference>
<comment type="caution">
    <text evidence="12">The sequence shown here is derived from an EMBL/GenBank/DDBJ whole genome shotgun (WGS) entry which is preliminary data.</text>
</comment>
<dbReference type="InterPro" id="IPR035979">
    <property type="entry name" value="RBD_domain_sf"/>
</dbReference>
<keyword evidence="7" id="KW-0007">Acetylation</keyword>
<comment type="subcellular location">
    <subcellularLocation>
        <location evidence="1">Nucleus</location>
        <location evidence="1">Nucleoplasm</location>
    </subcellularLocation>
</comment>
<proteinExistence type="predicted"/>
<dbReference type="SMR" id="A0A2J8JTP9"/>
<accession>A0A2J8JTP9</accession>
<evidence type="ECO:0000256" key="8">
    <source>
        <dbReference type="ARBA" id="ARBA00023242"/>
    </source>
</evidence>
<dbReference type="InterPro" id="IPR050666">
    <property type="entry name" value="ESRP"/>
</dbReference>
<dbReference type="Pfam" id="PF08080">
    <property type="entry name" value="zf-RNPHF"/>
    <property type="match status" value="1"/>
</dbReference>
<dbReference type="CDD" id="cd12729">
    <property type="entry name" value="RRM1_hnRNPH_hnRNPH2_hnRNPF"/>
    <property type="match status" value="1"/>
</dbReference>
<evidence type="ECO:0000256" key="6">
    <source>
        <dbReference type="ARBA" id="ARBA00022884"/>
    </source>
</evidence>
<dbReference type="FunFam" id="3.30.70.330:FF:000071">
    <property type="entry name" value="heterogeneous nuclear ribonucleoprotein H isoform X1"/>
    <property type="match status" value="1"/>
</dbReference>
<evidence type="ECO:0000259" key="11">
    <source>
        <dbReference type="PROSITE" id="PS50102"/>
    </source>
</evidence>
<evidence type="ECO:0000256" key="3">
    <source>
        <dbReference type="ARBA" id="ARBA00022553"/>
    </source>
</evidence>
<dbReference type="GO" id="GO:0003723">
    <property type="term" value="F:RNA binding"/>
    <property type="evidence" value="ECO:0007669"/>
    <property type="project" value="UniProtKB-UniRule"/>
</dbReference>
<evidence type="ECO:0000256" key="1">
    <source>
        <dbReference type="ARBA" id="ARBA00004642"/>
    </source>
</evidence>
<dbReference type="Pfam" id="PF00076">
    <property type="entry name" value="RRM_1"/>
    <property type="match status" value="1"/>
</dbReference>
<dbReference type="AlphaFoldDB" id="A0A2J8JTP9"/>
<dbReference type="SMART" id="SM00360">
    <property type="entry name" value="RRM"/>
    <property type="match status" value="1"/>
</dbReference>
<gene>
    <name evidence="12" type="ORF">CK820_G0044510</name>
</gene>
<dbReference type="InterPro" id="IPR012677">
    <property type="entry name" value="Nucleotide-bd_a/b_plait_sf"/>
</dbReference>
<evidence type="ECO:0000313" key="12">
    <source>
        <dbReference type="EMBL" id="PNI26141.1"/>
    </source>
</evidence>
<dbReference type="PANTHER" id="PTHR13976">
    <property type="entry name" value="HETEROGENEOUS NUCLEAR RIBONUCLEOPROTEIN-RELATED"/>
    <property type="match status" value="1"/>
</dbReference>
<keyword evidence="5" id="KW-0832">Ubl conjugation</keyword>
<dbReference type="GO" id="GO:0005654">
    <property type="term" value="C:nucleoplasm"/>
    <property type="evidence" value="ECO:0007669"/>
    <property type="project" value="UniProtKB-SubCell"/>
</dbReference>
<evidence type="ECO:0000313" key="13">
    <source>
        <dbReference type="Proteomes" id="UP000236370"/>
    </source>
</evidence>
<protein>
    <submittedName>
        <fullName evidence="12">HNRNPH1 isoform 18</fullName>
    </submittedName>
</protein>
<sequence>MMLGTEGGEGFVVKVRGLPWSCSADEVQRFFSDCKIQNGAQGIRFIYTREGRPSGEAFVELESEDEVKLALKKDRETMGHRYVEVFKSNNVEMDWVLKHTGPNSPDTANDGFVRLRGLPFGCSKEEIVQFFSGMSDHRYGDGGSTFQSTTGHCVHMRGLPYRAT</sequence>
<reference evidence="12 13" key="1">
    <citation type="submission" date="2017-12" db="EMBL/GenBank/DDBJ databases">
        <title>High-resolution comparative analysis of great ape genomes.</title>
        <authorList>
            <person name="Pollen A."/>
            <person name="Hastie A."/>
            <person name="Hormozdiari F."/>
            <person name="Dougherty M."/>
            <person name="Liu R."/>
            <person name="Chaisson M."/>
            <person name="Hoppe E."/>
            <person name="Hill C."/>
            <person name="Pang A."/>
            <person name="Hillier L."/>
            <person name="Baker C."/>
            <person name="Armstrong J."/>
            <person name="Shendure J."/>
            <person name="Paten B."/>
            <person name="Wilson R."/>
            <person name="Chao H."/>
            <person name="Schneider V."/>
            <person name="Ventura M."/>
            <person name="Kronenberg Z."/>
            <person name="Murali S."/>
            <person name="Gordon D."/>
            <person name="Cantsilieris S."/>
            <person name="Munson K."/>
            <person name="Nelson B."/>
            <person name="Raja A."/>
            <person name="Underwood J."/>
            <person name="Diekhans M."/>
            <person name="Fiddes I."/>
            <person name="Haussler D."/>
            <person name="Eichler E."/>
        </authorList>
    </citation>
    <scope>NUCLEOTIDE SEQUENCE [LARGE SCALE GENOMIC DNA]</scope>
    <source>
        <strain evidence="12">Yerkes chimp pedigree #C0471</strain>
    </source>
</reference>
<dbReference type="SUPFAM" id="SSF54928">
    <property type="entry name" value="RNA-binding domain, RBD"/>
    <property type="match status" value="1"/>
</dbReference>
<keyword evidence="9" id="KW-0687">Ribonucleoprotein</keyword>
<organism evidence="12 13">
    <name type="scientific">Pan troglodytes</name>
    <name type="common">Chimpanzee</name>
    <dbReference type="NCBI Taxonomy" id="9598"/>
    <lineage>
        <taxon>Eukaryota</taxon>
        <taxon>Metazoa</taxon>
        <taxon>Chordata</taxon>
        <taxon>Craniata</taxon>
        <taxon>Vertebrata</taxon>
        <taxon>Euteleostomi</taxon>
        <taxon>Mammalia</taxon>
        <taxon>Eutheria</taxon>
        <taxon>Euarchontoglires</taxon>
        <taxon>Primates</taxon>
        <taxon>Haplorrhini</taxon>
        <taxon>Catarrhini</taxon>
        <taxon>Hominidae</taxon>
        <taxon>Pan</taxon>
    </lineage>
</organism>
<name>A0A2J8JTP9_PANTR</name>
<dbReference type="GO" id="GO:1990904">
    <property type="term" value="C:ribonucleoprotein complex"/>
    <property type="evidence" value="ECO:0007669"/>
    <property type="project" value="UniProtKB-KW"/>
</dbReference>
<keyword evidence="6 10" id="KW-0694">RNA-binding</keyword>
<evidence type="ECO:0000256" key="5">
    <source>
        <dbReference type="ARBA" id="ARBA00022843"/>
    </source>
</evidence>